<dbReference type="InterPro" id="IPR008979">
    <property type="entry name" value="Galactose-bd-like_sf"/>
</dbReference>
<evidence type="ECO:0000256" key="2">
    <source>
        <dbReference type="SAM" id="MobiDB-lite"/>
    </source>
</evidence>
<organism evidence="4 5">
    <name type="scientific">Microthyrium microscopicum</name>
    <dbReference type="NCBI Taxonomy" id="703497"/>
    <lineage>
        <taxon>Eukaryota</taxon>
        <taxon>Fungi</taxon>
        <taxon>Dikarya</taxon>
        <taxon>Ascomycota</taxon>
        <taxon>Pezizomycotina</taxon>
        <taxon>Dothideomycetes</taxon>
        <taxon>Dothideomycetes incertae sedis</taxon>
        <taxon>Microthyriales</taxon>
        <taxon>Microthyriaceae</taxon>
        <taxon>Microthyrium</taxon>
    </lineage>
</organism>
<dbReference type="GO" id="GO:0000256">
    <property type="term" value="P:allantoin catabolic process"/>
    <property type="evidence" value="ECO:0007669"/>
    <property type="project" value="InterPro"/>
</dbReference>
<evidence type="ECO:0000256" key="1">
    <source>
        <dbReference type="ARBA" id="ARBA00009242"/>
    </source>
</evidence>
<gene>
    <name evidence="4" type="ORF">BT63DRAFT_378987</name>
</gene>
<evidence type="ECO:0000259" key="3">
    <source>
        <dbReference type="Pfam" id="PF03561"/>
    </source>
</evidence>
<evidence type="ECO:0000313" key="4">
    <source>
        <dbReference type="EMBL" id="KAF2664611.1"/>
    </source>
</evidence>
<accession>A0A6A6TZ66</accession>
<reference evidence="4" key="1">
    <citation type="journal article" date="2020" name="Stud. Mycol.">
        <title>101 Dothideomycetes genomes: a test case for predicting lifestyles and emergence of pathogens.</title>
        <authorList>
            <person name="Haridas S."/>
            <person name="Albert R."/>
            <person name="Binder M."/>
            <person name="Bloem J."/>
            <person name="Labutti K."/>
            <person name="Salamov A."/>
            <person name="Andreopoulos B."/>
            <person name="Baker S."/>
            <person name="Barry K."/>
            <person name="Bills G."/>
            <person name="Bluhm B."/>
            <person name="Cannon C."/>
            <person name="Castanera R."/>
            <person name="Culley D."/>
            <person name="Daum C."/>
            <person name="Ezra D."/>
            <person name="Gonzalez J."/>
            <person name="Henrissat B."/>
            <person name="Kuo A."/>
            <person name="Liang C."/>
            <person name="Lipzen A."/>
            <person name="Lutzoni F."/>
            <person name="Magnuson J."/>
            <person name="Mondo S."/>
            <person name="Nolan M."/>
            <person name="Ohm R."/>
            <person name="Pangilinan J."/>
            <person name="Park H.-J."/>
            <person name="Ramirez L."/>
            <person name="Alfaro M."/>
            <person name="Sun H."/>
            <person name="Tritt A."/>
            <person name="Yoshinaga Y."/>
            <person name="Zwiers L.-H."/>
            <person name="Turgeon B."/>
            <person name="Goodwin S."/>
            <person name="Spatafora J."/>
            <person name="Crous P."/>
            <person name="Grigoriev I."/>
        </authorList>
    </citation>
    <scope>NUCLEOTIDE SEQUENCE</scope>
    <source>
        <strain evidence="4">CBS 115976</strain>
    </source>
</reference>
<dbReference type="Proteomes" id="UP000799302">
    <property type="component" value="Unassembled WGS sequence"/>
</dbReference>
<dbReference type="HAMAP" id="MF_00813">
    <property type="entry name" value="Allantoicase"/>
    <property type="match status" value="1"/>
</dbReference>
<feature type="domain" description="Allantoicase" evidence="3">
    <location>
        <begin position="193"/>
        <end position="338"/>
    </location>
</feature>
<dbReference type="GO" id="GO:0004037">
    <property type="term" value="F:allantoicase activity"/>
    <property type="evidence" value="ECO:0007669"/>
    <property type="project" value="InterPro"/>
</dbReference>
<dbReference type="SUPFAM" id="SSF49785">
    <property type="entry name" value="Galactose-binding domain-like"/>
    <property type="match status" value="2"/>
</dbReference>
<dbReference type="PANTHER" id="PTHR12045:SF3">
    <property type="entry name" value="INACTIVE ALLANTOICASE-RELATED"/>
    <property type="match status" value="1"/>
</dbReference>
<name>A0A6A6TZ66_9PEZI</name>
<feature type="region of interest" description="Disordered" evidence="2">
    <location>
        <begin position="351"/>
        <end position="405"/>
    </location>
</feature>
<feature type="non-terminal residue" evidence="4">
    <location>
        <position position="1"/>
    </location>
</feature>
<dbReference type="Pfam" id="PF03561">
    <property type="entry name" value="Allantoicase"/>
    <property type="match status" value="2"/>
</dbReference>
<proteinExistence type="inferred from homology"/>
<dbReference type="OrthoDB" id="10266039at2759"/>
<keyword evidence="5" id="KW-1185">Reference proteome</keyword>
<evidence type="ECO:0000313" key="5">
    <source>
        <dbReference type="Proteomes" id="UP000799302"/>
    </source>
</evidence>
<sequence length="438" mass="48540">DLASNALGSKILSFSDEWFADASNLLVPAAPIRRPGVFVHSGAWYDGWETRRHNSKLPTSNPTPSQLESEAADWVIVKLGVSSGRIRGVAIDTAFFDGNHAPEIAVLGTFSDDDDKIKADGYEGWETVLGKYECGPNRKQAWDLGELTKAYTHIKLLMYPDGGIARLRLYGLAVPVFPEAVDTVFELSAIGNGGRALSCSDQHFGTKDKILLPGRGKDMGDGWETKRTRGEHVDWVVIQLGTPGEIEKIMIDTANFRGNFPKEVQVFGTLRAGDAPAPGGTEEGVWTEVLSPQRAGPDKEHDYTKDILKNVDGKSYSHVKLVIIPDGGISRIRVWGKRTVLSLNTNLRIQSQTSLHRRPPLRQLHPTTHPSSPARRHRQPAKPLGSPRRRMRLGRYQRPQRSRSRALGRVWAHSQEYWATGWGLPYLFNEVGAFGGEV</sequence>
<dbReference type="AlphaFoldDB" id="A0A6A6TZ66"/>
<dbReference type="Gene3D" id="2.60.120.260">
    <property type="entry name" value="Galactose-binding domain-like"/>
    <property type="match status" value="2"/>
</dbReference>
<dbReference type="InterPro" id="IPR005164">
    <property type="entry name" value="Allantoicase"/>
</dbReference>
<dbReference type="NCBIfam" id="TIGR02961">
    <property type="entry name" value="allantoicase"/>
    <property type="match status" value="1"/>
</dbReference>
<feature type="compositionally biased region" description="Basic residues" evidence="2">
    <location>
        <begin position="387"/>
        <end position="405"/>
    </location>
</feature>
<dbReference type="PANTHER" id="PTHR12045">
    <property type="entry name" value="ALLANTOICASE"/>
    <property type="match status" value="1"/>
</dbReference>
<comment type="similarity">
    <text evidence="1">Belongs to the allantoicase family.</text>
</comment>
<feature type="domain" description="Allantoicase" evidence="3">
    <location>
        <begin position="8"/>
        <end position="172"/>
    </location>
</feature>
<dbReference type="EMBL" id="MU004242">
    <property type="protein sequence ID" value="KAF2664611.1"/>
    <property type="molecule type" value="Genomic_DNA"/>
</dbReference>
<protein>
    <submittedName>
        <fullName evidence="4">Allantoicase</fullName>
    </submittedName>
</protein>
<dbReference type="InterPro" id="IPR015908">
    <property type="entry name" value="Allantoicase_dom"/>
</dbReference>